<dbReference type="InterPro" id="IPR050894">
    <property type="entry name" value="EfeM/EfeO_iron_uptake"/>
</dbReference>
<dbReference type="Gene3D" id="1.20.1420.20">
    <property type="entry name" value="M75 peptidase, HXXE motif"/>
    <property type="match status" value="1"/>
</dbReference>
<evidence type="ECO:0000256" key="1">
    <source>
        <dbReference type="ARBA" id="ARBA00004196"/>
    </source>
</evidence>
<evidence type="ECO:0000313" key="6">
    <source>
        <dbReference type="EMBL" id="MBP2622353.1"/>
    </source>
</evidence>
<evidence type="ECO:0000313" key="7">
    <source>
        <dbReference type="Proteomes" id="UP001519296"/>
    </source>
</evidence>
<dbReference type="PANTHER" id="PTHR39192:SF1">
    <property type="entry name" value="IRON UPTAKE SYSTEM COMPONENT EFEO"/>
    <property type="match status" value="1"/>
</dbReference>
<dbReference type="RefSeq" id="WP_209626198.1">
    <property type="nucleotide sequence ID" value="NZ_PRDG01000001.1"/>
</dbReference>
<dbReference type="InterPro" id="IPR034981">
    <property type="entry name" value="Imelysin-like_EfeO/Algp7"/>
</dbReference>
<keyword evidence="3 4" id="KW-0732">Signal</keyword>
<feature type="signal peptide" evidence="4">
    <location>
        <begin position="1"/>
        <end position="19"/>
    </location>
</feature>
<protein>
    <submittedName>
        <fullName evidence="6">EfeM/EfeO family lipoprotein</fullName>
    </submittedName>
</protein>
<dbReference type="Pfam" id="PF09375">
    <property type="entry name" value="Peptidase_M75"/>
    <property type="match status" value="1"/>
</dbReference>
<dbReference type="PANTHER" id="PTHR39192">
    <property type="entry name" value="IRON UPTAKE SYSTEM COMPONENT EFEO"/>
    <property type="match status" value="1"/>
</dbReference>
<dbReference type="CDD" id="cd14656">
    <property type="entry name" value="Imelysin-like_EfeO"/>
    <property type="match status" value="1"/>
</dbReference>
<comment type="similarity">
    <text evidence="2">Belongs to the EfeM/EfeO family.</text>
</comment>
<comment type="caution">
    <text evidence="6">The sequence shown here is derived from an EMBL/GenBank/DDBJ whole genome shotgun (WGS) entry which is preliminary data.</text>
</comment>
<comment type="subcellular location">
    <subcellularLocation>
        <location evidence="1">Cell envelope</location>
    </subcellularLocation>
</comment>
<feature type="chain" id="PRO_5046228839" evidence="4">
    <location>
        <begin position="20"/>
        <end position="291"/>
    </location>
</feature>
<proteinExistence type="inferred from homology"/>
<dbReference type="InterPro" id="IPR038352">
    <property type="entry name" value="Imelysin_sf"/>
</dbReference>
<dbReference type="PROSITE" id="PS51257">
    <property type="entry name" value="PROKAR_LIPOPROTEIN"/>
    <property type="match status" value="1"/>
</dbReference>
<evidence type="ECO:0000256" key="3">
    <source>
        <dbReference type="ARBA" id="ARBA00022729"/>
    </source>
</evidence>
<dbReference type="EMBL" id="PRDG01000001">
    <property type="protein sequence ID" value="MBP2622353.1"/>
    <property type="molecule type" value="Genomic_DNA"/>
</dbReference>
<organism evidence="6 7">
    <name type="scientific">Streptococcus oricebi</name>
    <dbReference type="NCBI Taxonomy" id="1547447"/>
    <lineage>
        <taxon>Bacteria</taxon>
        <taxon>Bacillati</taxon>
        <taxon>Bacillota</taxon>
        <taxon>Bacilli</taxon>
        <taxon>Lactobacillales</taxon>
        <taxon>Streptococcaceae</taxon>
        <taxon>Streptococcus</taxon>
    </lineage>
</organism>
<dbReference type="InterPro" id="IPR053377">
    <property type="entry name" value="Iron_uptake_EfeM/EfeO"/>
</dbReference>
<dbReference type="InterPro" id="IPR018976">
    <property type="entry name" value="Imelysin-like"/>
</dbReference>
<feature type="domain" description="Imelysin-like" evidence="5">
    <location>
        <begin position="48"/>
        <end position="280"/>
    </location>
</feature>
<evidence type="ECO:0000256" key="2">
    <source>
        <dbReference type="ARBA" id="ARBA00005989"/>
    </source>
</evidence>
<accession>A0ABS5B1J3</accession>
<keyword evidence="7" id="KW-1185">Reference proteome</keyword>
<evidence type="ECO:0000259" key="5">
    <source>
        <dbReference type="Pfam" id="PF09375"/>
    </source>
</evidence>
<gene>
    <name evidence="6" type="ORF">C4K46_00165</name>
</gene>
<name>A0ABS5B1J3_9STRE</name>
<dbReference type="Proteomes" id="UP001519296">
    <property type="component" value="Unassembled WGS sequence"/>
</dbReference>
<evidence type="ECO:0000256" key="4">
    <source>
        <dbReference type="SAM" id="SignalP"/>
    </source>
</evidence>
<dbReference type="NCBIfam" id="NF041757">
    <property type="entry name" value="EfeO"/>
    <property type="match status" value="1"/>
</dbReference>
<sequence>MKKLGIILFSATLLLTACASNNKSNQTGSSSEAKVSLTAAEKKELQKATADYKAFVQEQIDKLLVDTESFVKLLKEGKLEEAKAAYPLARMTYERSEPIAESFKEEDEKIDSRLVDYKAEHKTEDGWSGFHRLEKIMWEENTTEGTEVYADQLVNDVKALKAKVATVKVTPELMLTGAVDLLNEVADTKITGEEEFYSHTDLYDFRANIEGAEKIYQLFKPLIEKKNAQLAKDLTKDFKEVNDQLDKYMTDKENYKFYTELTEKDTKSLATSVHNLGESLGKMGVILDGEK</sequence>
<keyword evidence="6" id="KW-0449">Lipoprotein</keyword>
<reference evidence="6 7" key="1">
    <citation type="submission" date="2018-02" db="EMBL/GenBank/DDBJ databases">
        <title>Draft genome sequence of Streptococcus oricebi CCUG 70868T type strain.</title>
        <authorList>
            <person name="Mendez V."/>
            <person name="Salva-Serra F."/>
            <person name="Jaen-Luchoro D."/>
            <person name="Gonzales-Siles L."/>
            <person name="Karlsson R."/>
            <person name="Engstrom-Jakobsson H."/>
            <person name="Busquets A."/>
            <person name="Gomila M."/>
            <person name="Pineiro-Iglesias B."/>
            <person name="Bennasar-Figueras A."/>
            <person name="Seeger M."/>
            <person name="Moore E."/>
        </authorList>
    </citation>
    <scope>NUCLEOTIDE SEQUENCE [LARGE SCALE GENOMIC DNA]</scope>
    <source>
        <strain evidence="6 7">CCUG 70868</strain>
    </source>
</reference>